<accession>K7ZES4</accession>
<name>K7ZES4_BDEBC</name>
<dbReference type="KEGG" id="bbat:Bdt_1087"/>
<sequence>MKKSEILLALAFVTMTPFAMAQEESSYEERMDKEYDERYARTQETRNVVSEERVQNFDAYFYYSTKANGQNLDISAYSIPDKFGSQKEQYAQALNLFQAALGMDSARYSKATSYAESLQLLKRESLVLSRDQKLLFLSLSGSYMSQFYSESVKNRGGPEELFSNALESGTQGGICGDIHQFLAGQAQALGFKDIGMHTGLWQKDKAGKDSGGHFVYHFKDPATGLYYIQNYSQIIATGQKTQQGMLEVSSRILGPLSGVVYSQGVSGNYHYYLPKTAAWIKNGLSALAYKDVKGSVLRMQVGPQEKSVQIQTVAELQGSYVRAFALHQQFNANEGNYRFSAVGVSGQVGGNFVVKSVVDEVGLFINGYGGIGQVGSPALDSIANWDEKRRTVLFHQLKFKGTARINNTTGRVELERTNLDTSLIGMKRGSRADIVAKFGIEQVLTSGFTVDYERTVRRVKDGYGSTQTKWATEADKVSVVFDKQAGKVYLVVRGELFLFEGVENMSATAVKNSIEASVPVGHLGQVYVKYDLAKMVKNQSNDPFYDLPASQEFRLGIKRDFAKLVQSGVEVSYAKGYRAYPLHEDAFTPELQSENVKGRWQGNIWVSLRW</sequence>
<evidence type="ECO:0000313" key="2">
    <source>
        <dbReference type="EMBL" id="AFY00787.1"/>
    </source>
</evidence>
<dbReference type="PATRIC" id="fig|1069642.3.peg.1073"/>
<protein>
    <submittedName>
        <fullName evidence="2">Uncharacterized protein</fullName>
    </submittedName>
</protein>
<reference evidence="2 3" key="1">
    <citation type="journal article" date="2012" name="BMC Genomics">
        <title>Genome analysis of a simultaneously predatory and prey-independent, novel Bdellovibrio bacteriovorus from the River Tiber, supports in silico predictions of both ancient and recent lateral gene transfer from diverse bacteria.</title>
        <authorList>
            <person name="Hobley L."/>
            <person name="Lerner T.R."/>
            <person name="Williams L.E."/>
            <person name="Lambert C."/>
            <person name="Till R."/>
            <person name="Milner D.S."/>
            <person name="Basford S.M."/>
            <person name="Capeness M.J."/>
            <person name="Fenton A.K."/>
            <person name="Atterbury R.J."/>
            <person name="Harris M.A."/>
            <person name="Sockett R.E."/>
        </authorList>
    </citation>
    <scope>NUCLEOTIDE SEQUENCE [LARGE SCALE GENOMIC DNA]</scope>
    <source>
        <strain evidence="2 3">Tiberius</strain>
    </source>
</reference>
<keyword evidence="1" id="KW-0732">Signal</keyword>
<dbReference type="OrthoDB" id="9342493at2"/>
<dbReference type="HOGENOM" id="CLU_447361_0_0_7"/>
<feature type="chain" id="PRO_5003916137" evidence="1">
    <location>
        <begin position="22"/>
        <end position="610"/>
    </location>
</feature>
<evidence type="ECO:0000256" key="1">
    <source>
        <dbReference type="SAM" id="SignalP"/>
    </source>
</evidence>
<organism evidence="2 3">
    <name type="scientific">Bdellovibrio bacteriovorus str. Tiberius</name>
    <dbReference type="NCBI Taxonomy" id="1069642"/>
    <lineage>
        <taxon>Bacteria</taxon>
        <taxon>Pseudomonadati</taxon>
        <taxon>Bdellovibrionota</taxon>
        <taxon>Bdellovibrionia</taxon>
        <taxon>Bdellovibrionales</taxon>
        <taxon>Pseudobdellovibrionaceae</taxon>
        <taxon>Bdellovibrio</taxon>
    </lineage>
</organism>
<dbReference type="RefSeq" id="WP_015090253.1">
    <property type="nucleotide sequence ID" value="NC_019567.1"/>
</dbReference>
<dbReference type="Proteomes" id="UP000010074">
    <property type="component" value="Chromosome"/>
</dbReference>
<feature type="signal peptide" evidence="1">
    <location>
        <begin position="1"/>
        <end position="21"/>
    </location>
</feature>
<dbReference type="AlphaFoldDB" id="K7ZES4"/>
<gene>
    <name evidence="2" type="ORF">Bdt_1087</name>
</gene>
<evidence type="ECO:0000313" key="3">
    <source>
        <dbReference type="Proteomes" id="UP000010074"/>
    </source>
</evidence>
<proteinExistence type="predicted"/>
<dbReference type="EMBL" id="CP002930">
    <property type="protein sequence ID" value="AFY00787.1"/>
    <property type="molecule type" value="Genomic_DNA"/>
</dbReference>